<keyword evidence="2" id="KW-0732">Signal</keyword>
<keyword evidence="4" id="KW-1185">Reference proteome</keyword>
<evidence type="ECO:0008006" key="5">
    <source>
        <dbReference type="Google" id="ProtNLM"/>
    </source>
</evidence>
<reference evidence="4" key="1">
    <citation type="submission" date="2016-10" db="EMBL/GenBank/DDBJ databases">
        <authorList>
            <person name="Varghese N."/>
            <person name="Submissions S."/>
        </authorList>
    </citation>
    <scope>NUCLEOTIDE SEQUENCE [LARGE SCALE GENOMIC DNA]</scope>
    <source>
        <strain evidence="4">DSM 26879</strain>
    </source>
</reference>
<dbReference type="Proteomes" id="UP000199478">
    <property type="component" value="Unassembled WGS sequence"/>
</dbReference>
<dbReference type="STRING" id="390270.SAMN04488005_2301"/>
<sequence length="97" mass="10010">MIRAFGIVLIATLAGCAATPPTPEEAAARCEERARAAQAPTGGVSVGVNSNSGVSTGINIGLSGDFLRGRDPQEVYESCVIELTGETPIRPARLRSL</sequence>
<evidence type="ECO:0000256" key="2">
    <source>
        <dbReference type="SAM" id="SignalP"/>
    </source>
</evidence>
<feature type="chain" id="PRO_5011544551" description="Lipoprotein" evidence="2">
    <location>
        <begin position="18"/>
        <end position="97"/>
    </location>
</feature>
<name>A0A1I6GXG7_9RHOB</name>
<accession>A0A1I6GXG7</accession>
<dbReference type="RefSeq" id="WP_090200008.1">
    <property type="nucleotide sequence ID" value="NZ_FOYP01000001.1"/>
</dbReference>
<evidence type="ECO:0000313" key="3">
    <source>
        <dbReference type="EMBL" id="SFR46880.1"/>
    </source>
</evidence>
<evidence type="ECO:0000313" key="4">
    <source>
        <dbReference type="Proteomes" id="UP000199478"/>
    </source>
</evidence>
<dbReference type="PROSITE" id="PS51257">
    <property type="entry name" value="PROKAR_LIPOPROTEIN"/>
    <property type="match status" value="1"/>
</dbReference>
<dbReference type="AlphaFoldDB" id="A0A1I6GXG7"/>
<organism evidence="3 4">
    <name type="scientific">Yoonia tamlensis</name>
    <dbReference type="NCBI Taxonomy" id="390270"/>
    <lineage>
        <taxon>Bacteria</taxon>
        <taxon>Pseudomonadati</taxon>
        <taxon>Pseudomonadota</taxon>
        <taxon>Alphaproteobacteria</taxon>
        <taxon>Rhodobacterales</taxon>
        <taxon>Paracoccaceae</taxon>
        <taxon>Yoonia</taxon>
    </lineage>
</organism>
<dbReference type="EMBL" id="FOYP01000001">
    <property type="protein sequence ID" value="SFR46880.1"/>
    <property type="molecule type" value="Genomic_DNA"/>
</dbReference>
<gene>
    <name evidence="3" type="ORF">SAMN04488005_2301</name>
</gene>
<evidence type="ECO:0000256" key="1">
    <source>
        <dbReference type="SAM" id="MobiDB-lite"/>
    </source>
</evidence>
<feature type="signal peptide" evidence="2">
    <location>
        <begin position="1"/>
        <end position="17"/>
    </location>
</feature>
<protein>
    <recommendedName>
        <fullName evidence="5">Lipoprotein</fullName>
    </recommendedName>
</protein>
<feature type="compositionally biased region" description="Low complexity" evidence="1">
    <location>
        <begin position="36"/>
        <end position="51"/>
    </location>
</feature>
<feature type="compositionally biased region" description="Basic and acidic residues" evidence="1">
    <location>
        <begin position="26"/>
        <end position="35"/>
    </location>
</feature>
<proteinExistence type="predicted"/>
<feature type="region of interest" description="Disordered" evidence="1">
    <location>
        <begin position="20"/>
        <end position="51"/>
    </location>
</feature>
<dbReference type="OrthoDB" id="7691501at2"/>